<accession>A0ABN1G603</accession>
<evidence type="ECO:0000313" key="4">
    <source>
        <dbReference type="EMBL" id="GAA0604730.1"/>
    </source>
</evidence>
<dbReference type="Pfam" id="PF24551">
    <property type="entry name" value="SH3_Rv0428c"/>
    <property type="match status" value="1"/>
</dbReference>
<evidence type="ECO:0000259" key="3">
    <source>
        <dbReference type="PROSITE" id="PS51186"/>
    </source>
</evidence>
<dbReference type="Proteomes" id="UP001500957">
    <property type="component" value="Unassembled WGS sequence"/>
</dbReference>
<dbReference type="InterPro" id="IPR056934">
    <property type="entry name" value="SH3_Rv0428c"/>
</dbReference>
<name>A0ABN1G603_9ACTN</name>
<reference evidence="4 5" key="1">
    <citation type="journal article" date="2019" name="Int. J. Syst. Evol. Microbiol.">
        <title>The Global Catalogue of Microorganisms (GCM) 10K type strain sequencing project: providing services to taxonomists for standard genome sequencing and annotation.</title>
        <authorList>
            <consortium name="The Broad Institute Genomics Platform"/>
            <consortium name="The Broad Institute Genome Sequencing Center for Infectious Disease"/>
            <person name="Wu L."/>
            <person name="Ma J."/>
        </authorList>
    </citation>
    <scope>NUCLEOTIDE SEQUENCE [LARGE SCALE GENOMIC DNA]</scope>
    <source>
        <strain evidence="4 5">JCM 10671</strain>
    </source>
</reference>
<dbReference type="Gene3D" id="3.40.630.30">
    <property type="match status" value="1"/>
</dbReference>
<dbReference type="Pfam" id="PF24553">
    <property type="entry name" value="Rv0428c_C"/>
    <property type="match status" value="1"/>
</dbReference>
<keyword evidence="5" id="KW-1185">Reference proteome</keyword>
<evidence type="ECO:0000256" key="1">
    <source>
        <dbReference type="ARBA" id="ARBA00022679"/>
    </source>
</evidence>
<dbReference type="PROSITE" id="PS51186">
    <property type="entry name" value="GNAT"/>
    <property type="match status" value="1"/>
</dbReference>
<sequence>MSPSFAIRYEMSITAADVGSRVSVRRKLPDGGLGDVLGDLESWSDGVLTVRRKDGDLVRVAEVDLVAGKVVPARRVIARRHDLVPDADVEAVAALGWQGLETERLGGWLLRAAGGWTGRANSALPLGDPGLDPEAAIDAVVAWYAERGLTPQFQVPVPLAADLDDRLAARGWECPYGVGGIHLMTGDVAAVLEAAGPDREDLPPVTLSPAPSPGWLGVYRYREVPLPPVAIEVLTRATAPVFAEVVLDGRTVATGRGAIDAGWLGIFAMETTEAARRRGLARSVMLALIRHARTAGARHVYLQVSADNTAAVALYRSLGLTVHHHYHYRRAPMARTDDGEQC</sequence>
<gene>
    <name evidence="4" type="ORF">GCM10009547_03250</name>
</gene>
<dbReference type="InterPro" id="IPR000182">
    <property type="entry name" value="GNAT_dom"/>
</dbReference>
<protein>
    <submittedName>
        <fullName evidence="4">GNAT family N-acetyltransferase</fullName>
    </submittedName>
</protein>
<dbReference type="PANTHER" id="PTHR43877">
    <property type="entry name" value="AMINOALKYLPHOSPHONATE N-ACETYLTRANSFERASE-RELATED-RELATED"/>
    <property type="match status" value="1"/>
</dbReference>
<dbReference type="InterPro" id="IPR050832">
    <property type="entry name" value="Bact_Acetyltransf"/>
</dbReference>
<comment type="caution">
    <text evidence="4">The sequence shown here is derived from an EMBL/GenBank/DDBJ whole genome shotgun (WGS) entry which is preliminary data.</text>
</comment>
<proteinExistence type="predicted"/>
<dbReference type="CDD" id="cd04301">
    <property type="entry name" value="NAT_SF"/>
    <property type="match status" value="1"/>
</dbReference>
<dbReference type="InterPro" id="IPR016181">
    <property type="entry name" value="Acyl_CoA_acyltransferase"/>
</dbReference>
<dbReference type="SUPFAM" id="SSF55729">
    <property type="entry name" value="Acyl-CoA N-acyltransferases (Nat)"/>
    <property type="match status" value="1"/>
</dbReference>
<dbReference type="EMBL" id="BAAAHE010000004">
    <property type="protein sequence ID" value="GAA0604730.1"/>
    <property type="molecule type" value="Genomic_DNA"/>
</dbReference>
<dbReference type="InterPro" id="IPR056935">
    <property type="entry name" value="Rv0428c-like_C"/>
</dbReference>
<evidence type="ECO:0000256" key="2">
    <source>
        <dbReference type="ARBA" id="ARBA00023315"/>
    </source>
</evidence>
<organism evidence="4 5">
    <name type="scientific">Sporichthya brevicatena</name>
    <dbReference type="NCBI Taxonomy" id="171442"/>
    <lineage>
        <taxon>Bacteria</taxon>
        <taxon>Bacillati</taxon>
        <taxon>Actinomycetota</taxon>
        <taxon>Actinomycetes</taxon>
        <taxon>Sporichthyales</taxon>
        <taxon>Sporichthyaceae</taxon>
        <taxon>Sporichthya</taxon>
    </lineage>
</organism>
<keyword evidence="1" id="KW-0808">Transferase</keyword>
<keyword evidence="2" id="KW-0012">Acyltransferase</keyword>
<evidence type="ECO:0000313" key="5">
    <source>
        <dbReference type="Proteomes" id="UP001500957"/>
    </source>
</evidence>
<feature type="domain" description="N-acetyltransferase" evidence="3">
    <location>
        <begin position="205"/>
        <end position="338"/>
    </location>
</feature>